<feature type="region of interest" description="Disordered" evidence="1">
    <location>
        <begin position="75"/>
        <end position="103"/>
    </location>
</feature>
<reference evidence="2" key="1">
    <citation type="submission" date="2021-07" db="EMBL/GenBank/DDBJ databases">
        <authorList>
            <person name="Durling M."/>
        </authorList>
    </citation>
    <scope>NUCLEOTIDE SEQUENCE</scope>
</reference>
<feature type="compositionally biased region" description="Polar residues" evidence="1">
    <location>
        <begin position="1"/>
        <end position="11"/>
    </location>
</feature>
<evidence type="ECO:0000313" key="3">
    <source>
        <dbReference type="Proteomes" id="UP000696280"/>
    </source>
</evidence>
<organism evidence="2 3">
    <name type="scientific">Hymenoscyphus fraxineus</name>
    <dbReference type="NCBI Taxonomy" id="746836"/>
    <lineage>
        <taxon>Eukaryota</taxon>
        <taxon>Fungi</taxon>
        <taxon>Dikarya</taxon>
        <taxon>Ascomycota</taxon>
        <taxon>Pezizomycotina</taxon>
        <taxon>Leotiomycetes</taxon>
        <taxon>Helotiales</taxon>
        <taxon>Helotiaceae</taxon>
        <taxon>Hymenoscyphus</taxon>
    </lineage>
</organism>
<name>A0A9N9KW26_9HELO</name>
<keyword evidence="3" id="KW-1185">Reference proteome</keyword>
<dbReference type="EMBL" id="CAJVRL010000058">
    <property type="protein sequence ID" value="CAG8954881.1"/>
    <property type="molecule type" value="Genomic_DNA"/>
</dbReference>
<feature type="region of interest" description="Disordered" evidence="1">
    <location>
        <begin position="1"/>
        <end position="20"/>
    </location>
</feature>
<dbReference type="AlphaFoldDB" id="A0A9N9KW26"/>
<gene>
    <name evidence="2" type="ORF">HYFRA_00008568</name>
</gene>
<sequence>MRARTMSTSAGEQEGRESMNGKRVEMEKVMSMDMGYGHAFGFGHGHGVLRAKGMNYTIRLLVADAAAVVAAACTGTAPRSVRERPSKDNPGKGELRSRGPSRQLSWFDESTANGKVVIWPAKDEMHTHERGWSVVDTTRTILRFE</sequence>
<comment type="caution">
    <text evidence="2">The sequence shown here is derived from an EMBL/GenBank/DDBJ whole genome shotgun (WGS) entry which is preliminary data.</text>
</comment>
<evidence type="ECO:0000313" key="2">
    <source>
        <dbReference type="EMBL" id="CAG8954881.1"/>
    </source>
</evidence>
<proteinExistence type="predicted"/>
<feature type="compositionally biased region" description="Basic and acidic residues" evidence="1">
    <location>
        <begin position="80"/>
        <end position="97"/>
    </location>
</feature>
<evidence type="ECO:0000256" key="1">
    <source>
        <dbReference type="SAM" id="MobiDB-lite"/>
    </source>
</evidence>
<protein>
    <submittedName>
        <fullName evidence="2">Uncharacterized protein</fullName>
    </submittedName>
</protein>
<accession>A0A9N9KW26</accession>
<dbReference type="Proteomes" id="UP000696280">
    <property type="component" value="Unassembled WGS sequence"/>
</dbReference>